<reference evidence="1" key="1">
    <citation type="submission" date="2020-04" db="EMBL/GenBank/DDBJ databases">
        <title>Analysis of mating type loci in Filobasidium floriforme.</title>
        <authorList>
            <person name="Nowrousian M."/>
        </authorList>
    </citation>
    <scope>NUCLEOTIDE SEQUENCE</scope>
    <source>
        <strain evidence="1">CBS 6242</strain>
    </source>
</reference>
<keyword evidence="2" id="KW-1185">Reference proteome</keyword>
<name>A0A8K0NMJ7_9TREE</name>
<dbReference type="AlphaFoldDB" id="A0A8K0NMJ7"/>
<dbReference type="EMBL" id="JABELV010000177">
    <property type="protein sequence ID" value="KAG7528590.1"/>
    <property type="molecule type" value="Genomic_DNA"/>
</dbReference>
<evidence type="ECO:0000313" key="1">
    <source>
        <dbReference type="EMBL" id="KAG7528590.1"/>
    </source>
</evidence>
<comment type="caution">
    <text evidence="1">The sequence shown here is derived from an EMBL/GenBank/DDBJ whole genome shotgun (WGS) entry which is preliminary data.</text>
</comment>
<evidence type="ECO:0008006" key="3">
    <source>
        <dbReference type="Google" id="ProtNLM"/>
    </source>
</evidence>
<gene>
    <name evidence="1" type="ORF">FFLO_06076</name>
</gene>
<evidence type="ECO:0000313" key="2">
    <source>
        <dbReference type="Proteomes" id="UP000812966"/>
    </source>
</evidence>
<accession>A0A8K0NMJ7</accession>
<sequence length="426" mass="47403">MSSAFYSSSIPDGTTSTIYETAPQRVYQMPELLHIIVHFLEMEKQDLVNLALAAKEGFPVPASELYARSSHQCLSSLFDQGCNSDRFAIYIKGVRDLEIPTIDTADQDRPVLDLPRWLGQYPGLRRIRMRLNGGNLYSVDQYHYQGRVVKVEGFRTPQLGQGNILAADQPPFKLLGYPAVTWLGCLELWTRELPPSDLPLVLDSIVKDLELRSTLRPSLWSKLRTLDLKGLNLPLPSLEVLLGGCPNLARLSCTLSCSGSDAARYMTTLTDILRRSGPSLTRLSCKTKGACVLMFARHLGVIPELIVNGTLWWARTKVMAENGLRIAEPVPLKDAKVGCVHLLLRMPRGWLQQSTHEIPVPHEVAQYIRNIFPPSAYIDVYGADSDSGLTSHENLWTEILRVTVRSLEAKDHEKTGAESAAVMAVS</sequence>
<proteinExistence type="predicted"/>
<dbReference type="Proteomes" id="UP000812966">
    <property type="component" value="Unassembled WGS sequence"/>
</dbReference>
<protein>
    <recommendedName>
        <fullName evidence="3">F-box protein</fullName>
    </recommendedName>
</protein>
<organism evidence="1 2">
    <name type="scientific">Filobasidium floriforme</name>
    <dbReference type="NCBI Taxonomy" id="5210"/>
    <lineage>
        <taxon>Eukaryota</taxon>
        <taxon>Fungi</taxon>
        <taxon>Dikarya</taxon>
        <taxon>Basidiomycota</taxon>
        <taxon>Agaricomycotina</taxon>
        <taxon>Tremellomycetes</taxon>
        <taxon>Filobasidiales</taxon>
        <taxon>Filobasidiaceae</taxon>
        <taxon>Filobasidium</taxon>
    </lineage>
</organism>